<protein>
    <submittedName>
        <fullName evidence="3">Response regulator</fullName>
    </submittedName>
</protein>
<feature type="modified residue" description="4-aspartylphosphate" evidence="1">
    <location>
        <position position="63"/>
    </location>
</feature>
<gene>
    <name evidence="3" type="ORF">C3K47_10790</name>
</gene>
<dbReference type="PROSITE" id="PS50110">
    <property type="entry name" value="RESPONSE_REGULATORY"/>
    <property type="match status" value="1"/>
</dbReference>
<feature type="domain" description="Response regulatory" evidence="2">
    <location>
        <begin position="6"/>
        <end position="133"/>
    </location>
</feature>
<dbReference type="Gene3D" id="3.40.50.2300">
    <property type="match status" value="1"/>
</dbReference>
<dbReference type="Proteomes" id="UP000236893">
    <property type="component" value="Unassembled WGS sequence"/>
</dbReference>
<accession>A0A2S5A103</accession>
<dbReference type="Pfam" id="PF00072">
    <property type="entry name" value="Response_reg"/>
    <property type="match status" value="1"/>
</dbReference>
<keyword evidence="4" id="KW-1185">Reference proteome</keyword>
<dbReference type="InterPro" id="IPR001789">
    <property type="entry name" value="Sig_transdc_resp-reg_receiver"/>
</dbReference>
<keyword evidence="1" id="KW-0597">Phosphoprotein</keyword>
<evidence type="ECO:0000259" key="2">
    <source>
        <dbReference type="PROSITE" id="PS50110"/>
    </source>
</evidence>
<dbReference type="EMBL" id="PQVF01000007">
    <property type="protein sequence ID" value="POY36235.1"/>
    <property type="molecule type" value="Genomic_DNA"/>
</dbReference>
<dbReference type="OrthoDB" id="1121174at2"/>
<proteinExistence type="predicted"/>
<dbReference type="GO" id="GO:0000160">
    <property type="term" value="P:phosphorelay signal transduction system"/>
    <property type="evidence" value="ECO:0007669"/>
    <property type="project" value="InterPro"/>
</dbReference>
<name>A0A2S5A103_9SPHI</name>
<evidence type="ECO:0000256" key="1">
    <source>
        <dbReference type="PROSITE-ProRule" id="PRU00169"/>
    </source>
</evidence>
<dbReference type="InterPro" id="IPR011006">
    <property type="entry name" value="CheY-like_superfamily"/>
</dbReference>
<evidence type="ECO:0000313" key="4">
    <source>
        <dbReference type="Proteomes" id="UP000236893"/>
    </source>
</evidence>
<comment type="caution">
    <text evidence="3">The sequence shown here is derived from an EMBL/GenBank/DDBJ whole genome shotgun (WGS) entry which is preliminary data.</text>
</comment>
<sequence length="134" mass="15621">MKIIENLCIIDDDRICQFIIKTYAKAKALAKNTHIFADANTALEYLKNTSDNVLQLPDVIMLDINMPIMDGWSFLDEYQKLRPWINKKIPIFLITSSIQEEDKQKAKQYIDVAGFYIKPINEDLIMDIFHQLPN</sequence>
<dbReference type="SUPFAM" id="SSF52172">
    <property type="entry name" value="CheY-like"/>
    <property type="match status" value="1"/>
</dbReference>
<reference evidence="3 4" key="1">
    <citation type="submission" date="2018-01" db="EMBL/GenBank/DDBJ databases">
        <authorList>
            <person name="Gaut B.S."/>
            <person name="Morton B.R."/>
            <person name="Clegg M.T."/>
            <person name="Duvall M.R."/>
        </authorList>
    </citation>
    <scope>NUCLEOTIDE SEQUENCE [LARGE SCALE GENOMIC DNA]</scope>
    <source>
        <strain evidence="3 4">HR-AV</strain>
    </source>
</reference>
<dbReference type="AlphaFoldDB" id="A0A2S5A103"/>
<dbReference type="InterPro" id="IPR052893">
    <property type="entry name" value="TCS_response_regulator"/>
</dbReference>
<evidence type="ECO:0000313" key="3">
    <source>
        <dbReference type="EMBL" id="POY36235.1"/>
    </source>
</evidence>
<dbReference type="RefSeq" id="WP_103789154.1">
    <property type="nucleotide sequence ID" value="NZ_PQVF01000007.1"/>
</dbReference>
<dbReference type="PANTHER" id="PTHR44520:SF2">
    <property type="entry name" value="RESPONSE REGULATOR RCP1"/>
    <property type="match status" value="1"/>
</dbReference>
<dbReference type="SMART" id="SM00448">
    <property type="entry name" value="REC"/>
    <property type="match status" value="1"/>
</dbReference>
<organism evidence="3 4">
    <name type="scientific">Solitalea longa</name>
    <dbReference type="NCBI Taxonomy" id="2079460"/>
    <lineage>
        <taxon>Bacteria</taxon>
        <taxon>Pseudomonadati</taxon>
        <taxon>Bacteroidota</taxon>
        <taxon>Sphingobacteriia</taxon>
        <taxon>Sphingobacteriales</taxon>
        <taxon>Sphingobacteriaceae</taxon>
        <taxon>Solitalea</taxon>
    </lineage>
</organism>
<dbReference type="PANTHER" id="PTHR44520">
    <property type="entry name" value="RESPONSE REGULATOR RCP1-RELATED"/>
    <property type="match status" value="1"/>
</dbReference>